<organism evidence="2 3">
    <name type="scientific">Giardia intestinalis</name>
    <name type="common">Giardia lamblia</name>
    <dbReference type="NCBI Taxonomy" id="5741"/>
    <lineage>
        <taxon>Eukaryota</taxon>
        <taxon>Metamonada</taxon>
        <taxon>Diplomonadida</taxon>
        <taxon>Hexamitidae</taxon>
        <taxon>Giardiinae</taxon>
        <taxon>Giardia</taxon>
    </lineage>
</organism>
<dbReference type="VEuPathDB" id="GiardiaDB:GL50803_0033629"/>
<accession>V6TCW3</accession>
<evidence type="ECO:0000256" key="1">
    <source>
        <dbReference type="SAM" id="MobiDB-lite"/>
    </source>
</evidence>
<proteinExistence type="predicted"/>
<name>V6TCW3_GIAIN</name>
<feature type="region of interest" description="Disordered" evidence="1">
    <location>
        <begin position="335"/>
        <end position="404"/>
    </location>
</feature>
<feature type="non-terminal residue" evidence="2">
    <location>
        <position position="1"/>
    </location>
</feature>
<dbReference type="VEuPathDB" id="GiardiaDB:QR46_1985"/>
<comment type="caution">
    <text evidence="2">The sequence shown here is derived from an EMBL/GenBank/DDBJ whole genome shotgun (WGS) entry which is preliminary data.</text>
</comment>
<dbReference type="VEuPathDB" id="GiardiaDB:DHA2_153406"/>
<dbReference type="Proteomes" id="UP000018320">
    <property type="component" value="Unassembled WGS sequence"/>
</dbReference>
<dbReference type="VEuPathDB" id="GiardiaDB:GL50581_553"/>
<evidence type="ECO:0000313" key="3">
    <source>
        <dbReference type="Proteomes" id="UP000018320"/>
    </source>
</evidence>
<dbReference type="AlphaFoldDB" id="V6TCW3"/>
<reference evidence="2 3" key="2">
    <citation type="journal article" date="2013" name="Genome Biol. Evol.">
        <title>Genome sequencing of Giardia lamblia genotypes A2 and B isolates (DH and GS) and comparative analysis with the genomes of genotypes A1 and E (WB and Pig).</title>
        <authorList>
            <person name="Adam R.D."/>
            <person name="Dahlstrom E.W."/>
            <person name="Martens C.A."/>
            <person name="Bruno D.P."/>
            <person name="Barbian K.D."/>
            <person name="Ricklefs S.M."/>
            <person name="Hernandez M.M."/>
            <person name="Narla N.P."/>
            <person name="Patel R.B."/>
            <person name="Porcella S.F."/>
            <person name="Nash T.E."/>
        </authorList>
    </citation>
    <scope>NUCLEOTIDE SEQUENCE [LARGE SCALE GENOMIC DNA]</scope>
    <source>
        <strain evidence="2 3">DH</strain>
    </source>
</reference>
<sequence length="424" mass="46475">VRPPSFVKKDARRASPKSNSYLCLFILINDKLCVVLLRIKKHPPSAYPDMVNFEDCSFSNPVTVSAKKNTYLQDKAKIELSLSCNSDGTLTLESRGRQRTKISKVVASKVGFLRAEGSDASGVLQIATHLKIIFTDNKIVDSGYDLLSIKFNFAGFTPDINNMKYLLSVLKELPTDKSTLPGNRQSTSSDMTTAAVNSAVTRLPLAQDQSIYTFLMERNVQCETLPSCTIMAADDESAGYDESCEMNALYVELANYEPVRLSGANSSQNEGYLCADPDPDLSNIGFRLIFPKASIVECAQGGDRGSLTKADSDEGENPWLKLVRLAENTSFKGAPELVSESGPIYPDLEQEPSSQGEMPVEDASLSTSLPVSNMVRASKPNTQATFRQESIKSTDGNNSEQQEPDRALVSYFSSGKNLQSFYKH</sequence>
<feature type="compositionally biased region" description="Polar residues" evidence="1">
    <location>
        <begin position="379"/>
        <end position="401"/>
    </location>
</feature>
<reference evidence="3" key="1">
    <citation type="submission" date="2012-02" db="EMBL/GenBank/DDBJ databases">
        <title>Genome sequencing of Giardia lamblia Genotypes A2 and B isolates (DH and GS) and comparative analysis with the genomes of Genotypes A1 and E (WB and Pig).</title>
        <authorList>
            <person name="Adam R."/>
            <person name="Dahlstrom E."/>
            <person name="Martens C."/>
            <person name="Bruno D."/>
            <person name="Barbian K."/>
            <person name="Porcella S.F."/>
            <person name="Nash T."/>
        </authorList>
    </citation>
    <scope>NUCLEOTIDE SEQUENCE</scope>
    <source>
        <strain evidence="3">DH</strain>
    </source>
</reference>
<dbReference type="EMBL" id="AHGT01000043">
    <property type="protein sequence ID" value="ESU36614.1"/>
    <property type="molecule type" value="Genomic_DNA"/>
</dbReference>
<protein>
    <submittedName>
        <fullName evidence="2">Uncharacterized protein</fullName>
    </submittedName>
</protein>
<evidence type="ECO:0000313" key="2">
    <source>
        <dbReference type="EMBL" id="ESU36614.1"/>
    </source>
</evidence>
<gene>
    <name evidence="2" type="ORF">DHA2_153406</name>
</gene>